<reference evidence="2" key="1">
    <citation type="journal article" date="2023" name="G3 (Bethesda)">
        <title>Genome assembly and association tests identify interacting loci associated with vigor, precocity, and sex in interspecific pistachio rootstocks.</title>
        <authorList>
            <person name="Palmer W."/>
            <person name="Jacygrad E."/>
            <person name="Sagayaradj S."/>
            <person name="Cavanaugh K."/>
            <person name="Han R."/>
            <person name="Bertier L."/>
            <person name="Beede B."/>
            <person name="Kafkas S."/>
            <person name="Golino D."/>
            <person name="Preece J."/>
            <person name="Michelmore R."/>
        </authorList>
    </citation>
    <scope>NUCLEOTIDE SEQUENCE [LARGE SCALE GENOMIC DNA]</scope>
</reference>
<dbReference type="EMBL" id="CM047749">
    <property type="protein sequence ID" value="KAJ0011527.1"/>
    <property type="molecule type" value="Genomic_DNA"/>
</dbReference>
<evidence type="ECO:0000313" key="1">
    <source>
        <dbReference type="EMBL" id="KAJ0011527.1"/>
    </source>
</evidence>
<evidence type="ECO:0000313" key="2">
    <source>
        <dbReference type="Proteomes" id="UP001163603"/>
    </source>
</evidence>
<comment type="caution">
    <text evidence="1">The sequence shown here is derived from an EMBL/GenBank/DDBJ whole genome shotgun (WGS) entry which is preliminary data.</text>
</comment>
<proteinExistence type="predicted"/>
<dbReference type="Proteomes" id="UP001163603">
    <property type="component" value="Chromosome 14"/>
</dbReference>
<gene>
    <name evidence="1" type="ORF">Pint_33909</name>
</gene>
<organism evidence="1 2">
    <name type="scientific">Pistacia integerrima</name>
    <dbReference type="NCBI Taxonomy" id="434235"/>
    <lineage>
        <taxon>Eukaryota</taxon>
        <taxon>Viridiplantae</taxon>
        <taxon>Streptophyta</taxon>
        <taxon>Embryophyta</taxon>
        <taxon>Tracheophyta</taxon>
        <taxon>Spermatophyta</taxon>
        <taxon>Magnoliopsida</taxon>
        <taxon>eudicotyledons</taxon>
        <taxon>Gunneridae</taxon>
        <taxon>Pentapetalae</taxon>
        <taxon>rosids</taxon>
        <taxon>malvids</taxon>
        <taxon>Sapindales</taxon>
        <taxon>Anacardiaceae</taxon>
        <taxon>Pistacia</taxon>
    </lineage>
</organism>
<name>A0ACC0X7J3_9ROSI</name>
<accession>A0ACC0X7J3</accession>
<protein>
    <submittedName>
        <fullName evidence="1">Uncharacterized protein</fullName>
    </submittedName>
</protein>
<keyword evidence="2" id="KW-1185">Reference proteome</keyword>
<sequence length="403" mass="45448">MKLGLMGGMHRAPCAIALPLRHVQPRLIRCSFSSGHVSFIKDIAATDPPQHLEELLKVLHTRGGGSKLLYWWDGAHYVEIFLTLILMGMNIHGESIVSPGHRHGLIPLAIPLSENLSVGAVTALLRWPTAPPEMEMPVVEVRKHGVWLLAKNVDQYIHRILVEEDAHLSEESNGELFEASSEAGKKLYRRGDFAESPIKNLDSYLLKKVGMFPDVLERKVMRHFEQGDHVSAMVTGEFYTKKDLFPGFGRPFVFNAEILVKVGRVSEAKDSARVALKSPWWTLGCAYQAWSISLIFILFSFKFYPLLSFSRVVTSAEINQEIACIAQWEDEQIEYIKEKVTEEGRQEDLKKGKAPVQIALDEAAFLLDLASIEGTWADSLERIAECYKEAGLNEIARFILYRD</sequence>